<feature type="transmembrane region" description="Helical" evidence="7">
    <location>
        <begin position="312"/>
        <end position="332"/>
    </location>
</feature>
<feature type="transmembrane region" description="Helical" evidence="7">
    <location>
        <begin position="119"/>
        <end position="141"/>
    </location>
</feature>
<feature type="transmembrane region" description="Helical" evidence="7">
    <location>
        <begin position="179"/>
        <end position="197"/>
    </location>
</feature>
<feature type="transmembrane region" description="Helical" evidence="7">
    <location>
        <begin position="153"/>
        <end position="173"/>
    </location>
</feature>
<evidence type="ECO:0000256" key="3">
    <source>
        <dbReference type="ARBA" id="ARBA00022475"/>
    </source>
</evidence>
<dbReference type="OrthoDB" id="9764259at2"/>
<dbReference type="Gene3D" id="1.20.1250.20">
    <property type="entry name" value="MFS general substrate transporter like domains"/>
    <property type="match status" value="2"/>
</dbReference>
<evidence type="ECO:0000259" key="8">
    <source>
        <dbReference type="PROSITE" id="PS50850"/>
    </source>
</evidence>
<accession>A0A7G6W0F0</accession>
<dbReference type="EMBL" id="CP060053">
    <property type="protein sequence ID" value="QNE07465.1"/>
    <property type="molecule type" value="Genomic_DNA"/>
</dbReference>
<dbReference type="RefSeq" id="WP_083988134.1">
    <property type="nucleotide sequence ID" value="NZ_CP019603.1"/>
</dbReference>
<keyword evidence="5 7" id="KW-1133">Transmembrane helix</keyword>
<feature type="transmembrane region" description="Helical" evidence="7">
    <location>
        <begin position="257"/>
        <end position="275"/>
    </location>
</feature>
<dbReference type="SUPFAM" id="SSF103473">
    <property type="entry name" value="MFS general substrate transporter"/>
    <property type="match status" value="1"/>
</dbReference>
<feature type="transmembrane region" description="Helical" evidence="7">
    <location>
        <begin position="371"/>
        <end position="390"/>
    </location>
</feature>
<dbReference type="InterPro" id="IPR005829">
    <property type="entry name" value="Sugar_transporter_CS"/>
</dbReference>
<dbReference type="AlphaFoldDB" id="A0A7G6W0F0"/>
<feature type="transmembrane region" description="Helical" evidence="7">
    <location>
        <begin position="287"/>
        <end position="306"/>
    </location>
</feature>
<gene>
    <name evidence="9" type="ORF">H4O24_16440</name>
</gene>
<comment type="subcellular location">
    <subcellularLocation>
        <location evidence="1">Cell membrane</location>
        <topology evidence="1">Multi-pass membrane protein</topology>
    </subcellularLocation>
</comment>
<reference evidence="9 10" key="1">
    <citation type="submission" date="2020-08" db="EMBL/GenBank/DDBJ databases">
        <authorList>
            <person name="Liu G."/>
            <person name="Sun C."/>
        </authorList>
    </citation>
    <scope>NUCLEOTIDE SEQUENCE [LARGE SCALE GENOMIC DNA]</scope>
    <source>
        <strain evidence="9 10">OT19</strain>
        <plasmid evidence="9 10">plas1</plasmid>
    </source>
</reference>
<organism evidence="9 10">
    <name type="scientific">Croceicoccus marinus</name>
    <dbReference type="NCBI Taxonomy" id="450378"/>
    <lineage>
        <taxon>Bacteria</taxon>
        <taxon>Pseudomonadati</taxon>
        <taxon>Pseudomonadota</taxon>
        <taxon>Alphaproteobacteria</taxon>
        <taxon>Sphingomonadales</taxon>
        <taxon>Erythrobacteraceae</taxon>
        <taxon>Croceicoccus</taxon>
    </lineage>
</organism>
<evidence type="ECO:0000256" key="7">
    <source>
        <dbReference type="SAM" id="Phobius"/>
    </source>
</evidence>
<keyword evidence="2" id="KW-0813">Transport</keyword>
<feature type="transmembrane region" description="Helical" evidence="7">
    <location>
        <begin position="218"/>
        <end position="237"/>
    </location>
</feature>
<feature type="transmembrane region" description="Helical" evidence="7">
    <location>
        <begin position="90"/>
        <end position="107"/>
    </location>
</feature>
<dbReference type="GO" id="GO:0022857">
    <property type="term" value="F:transmembrane transporter activity"/>
    <property type="evidence" value="ECO:0007669"/>
    <property type="project" value="InterPro"/>
</dbReference>
<feature type="transmembrane region" description="Helical" evidence="7">
    <location>
        <begin position="344"/>
        <end position="365"/>
    </location>
</feature>
<keyword evidence="6 7" id="KW-0472">Membrane</keyword>
<dbReference type="CDD" id="cd17473">
    <property type="entry name" value="MFS_arabinose_efflux_permease_like"/>
    <property type="match status" value="1"/>
</dbReference>
<dbReference type="InterPro" id="IPR050171">
    <property type="entry name" value="MFS_Transporters"/>
</dbReference>
<feature type="transmembrane region" description="Helical" evidence="7">
    <location>
        <begin position="59"/>
        <end position="78"/>
    </location>
</feature>
<name>A0A7G6W0F0_9SPHN</name>
<dbReference type="InterPro" id="IPR036259">
    <property type="entry name" value="MFS_trans_sf"/>
</dbReference>
<feature type="transmembrane region" description="Helical" evidence="7">
    <location>
        <begin position="21"/>
        <end position="47"/>
    </location>
</feature>
<keyword evidence="9" id="KW-0614">Plasmid</keyword>
<evidence type="ECO:0000256" key="4">
    <source>
        <dbReference type="ARBA" id="ARBA00022692"/>
    </source>
</evidence>
<dbReference type="Pfam" id="PF07690">
    <property type="entry name" value="MFS_1"/>
    <property type="match status" value="2"/>
</dbReference>
<protein>
    <submittedName>
        <fullName evidence="9">MFS transporter</fullName>
    </submittedName>
</protein>
<dbReference type="InterPro" id="IPR011701">
    <property type="entry name" value="MFS"/>
</dbReference>
<evidence type="ECO:0000313" key="9">
    <source>
        <dbReference type="EMBL" id="QNE07465.1"/>
    </source>
</evidence>
<dbReference type="PROSITE" id="PS00216">
    <property type="entry name" value="SUGAR_TRANSPORT_1"/>
    <property type="match status" value="1"/>
</dbReference>
<dbReference type="Proteomes" id="UP000515297">
    <property type="component" value="Plasmid plas1"/>
</dbReference>
<proteinExistence type="predicted"/>
<evidence type="ECO:0000313" key="10">
    <source>
        <dbReference type="Proteomes" id="UP000515297"/>
    </source>
</evidence>
<keyword evidence="4 7" id="KW-0812">Transmembrane</keyword>
<dbReference type="PROSITE" id="PS50850">
    <property type="entry name" value="MFS"/>
    <property type="match status" value="1"/>
</dbReference>
<evidence type="ECO:0000256" key="5">
    <source>
        <dbReference type="ARBA" id="ARBA00022989"/>
    </source>
</evidence>
<evidence type="ECO:0000256" key="1">
    <source>
        <dbReference type="ARBA" id="ARBA00004651"/>
    </source>
</evidence>
<dbReference type="PANTHER" id="PTHR23517:SF3">
    <property type="entry name" value="INTEGRAL MEMBRANE TRANSPORT PROTEIN"/>
    <property type="match status" value="1"/>
</dbReference>
<dbReference type="PANTHER" id="PTHR23517">
    <property type="entry name" value="RESISTANCE PROTEIN MDTM, PUTATIVE-RELATED-RELATED"/>
    <property type="match status" value="1"/>
</dbReference>
<dbReference type="GO" id="GO:0005886">
    <property type="term" value="C:plasma membrane"/>
    <property type="evidence" value="ECO:0007669"/>
    <property type="project" value="UniProtKB-SubCell"/>
</dbReference>
<feature type="domain" description="Major facilitator superfamily (MFS) profile" evidence="8">
    <location>
        <begin position="21"/>
        <end position="398"/>
    </location>
</feature>
<evidence type="ECO:0000256" key="2">
    <source>
        <dbReference type="ARBA" id="ARBA00022448"/>
    </source>
</evidence>
<evidence type="ECO:0000256" key="6">
    <source>
        <dbReference type="ARBA" id="ARBA00023136"/>
    </source>
</evidence>
<keyword evidence="3" id="KW-1003">Cell membrane</keyword>
<geneLocation type="plasmid" evidence="9 10">
    <name>plas1</name>
</geneLocation>
<sequence>MSLKSRAAPPARPAMEAGVPQGLIIVLAGFLPVLAIVSLAPAVPSIIAAFADVPGATTWVPLAVTAPGLMIALFSPLMGWIADRYGRRRLLIASTFAYGVLGVLPFVSGTIEVLFASRLALGFCEAAILTVTNTLIGDYFAHDQRRKWLTLQGVLGPILGTSTVFFSGLLAAQSWQYPFAIYAVAIPIAAAMIFLIHEPDVKAEIGARTAVSPFPWKTIMVCAGFTLFAASLYYVYIVQIGRAFGEVGVASAGRVGLLISVASVGVVLGAAMFQVISRKFSADRQLFIFLGLLGIGLFGIGFSASAEMMTGFAFVQQLGAGILIPALVLWTVSHLPPEHRGRGMGIWSACFFLGQFVSPLLFTLASELSGSVRNSFACLGAVSVAGAVSARMMSRMIK</sequence>
<dbReference type="InterPro" id="IPR020846">
    <property type="entry name" value="MFS_dom"/>
</dbReference>